<feature type="transmembrane region" description="Helical" evidence="5">
    <location>
        <begin position="93"/>
        <end position="126"/>
    </location>
</feature>
<accession>A0A2U1V186</accession>
<dbReference type="InterPro" id="IPR052430">
    <property type="entry name" value="IVT-Associated"/>
</dbReference>
<feature type="transmembrane region" description="Helical" evidence="5">
    <location>
        <begin position="61"/>
        <end position="81"/>
    </location>
</feature>
<gene>
    <name evidence="6" type="ORF">CR165_16670</name>
</gene>
<organism evidence="6 7">
    <name type="scientific">Teichococcus aestuarii</name>
    <dbReference type="NCBI Taxonomy" id="568898"/>
    <lineage>
        <taxon>Bacteria</taxon>
        <taxon>Pseudomonadati</taxon>
        <taxon>Pseudomonadota</taxon>
        <taxon>Alphaproteobacteria</taxon>
        <taxon>Acetobacterales</taxon>
        <taxon>Roseomonadaceae</taxon>
        <taxon>Roseomonas</taxon>
    </lineage>
</organism>
<feature type="transmembrane region" description="Helical" evidence="5">
    <location>
        <begin position="153"/>
        <end position="174"/>
    </location>
</feature>
<keyword evidence="2 5" id="KW-0812">Transmembrane</keyword>
<dbReference type="OrthoDB" id="7254882at2"/>
<dbReference type="InterPro" id="IPR006726">
    <property type="entry name" value="PHBA_efflux_AaeB/fusaric-R"/>
</dbReference>
<evidence type="ECO:0000256" key="2">
    <source>
        <dbReference type="ARBA" id="ARBA00022692"/>
    </source>
</evidence>
<keyword evidence="4 5" id="KW-0472">Membrane</keyword>
<dbReference type="RefSeq" id="WP_109518084.1">
    <property type="nucleotide sequence ID" value="NZ_PDOA01000012.1"/>
</dbReference>
<dbReference type="Pfam" id="PF04632">
    <property type="entry name" value="FUSC"/>
    <property type="match status" value="1"/>
</dbReference>
<evidence type="ECO:0000256" key="5">
    <source>
        <dbReference type="SAM" id="Phobius"/>
    </source>
</evidence>
<protein>
    <recommendedName>
        <fullName evidence="8">FUSC family protein</fullName>
    </recommendedName>
</protein>
<evidence type="ECO:0000256" key="4">
    <source>
        <dbReference type="ARBA" id="ARBA00023136"/>
    </source>
</evidence>
<evidence type="ECO:0000313" key="7">
    <source>
        <dbReference type="Proteomes" id="UP000245048"/>
    </source>
</evidence>
<evidence type="ECO:0008006" key="8">
    <source>
        <dbReference type="Google" id="ProtNLM"/>
    </source>
</evidence>
<dbReference type="PANTHER" id="PTHR47804:SF3">
    <property type="entry name" value="PROTEIN BRE4"/>
    <property type="match status" value="1"/>
</dbReference>
<evidence type="ECO:0000256" key="1">
    <source>
        <dbReference type="ARBA" id="ARBA00004141"/>
    </source>
</evidence>
<evidence type="ECO:0000313" key="6">
    <source>
        <dbReference type="EMBL" id="PWC27653.1"/>
    </source>
</evidence>
<evidence type="ECO:0000256" key="3">
    <source>
        <dbReference type="ARBA" id="ARBA00022989"/>
    </source>
</evidence>
<dbReference type="EMBL" id="PDOA01000012">
    <property type="protein sequence ID" value="PWC27653.1"/>
    <property type="molecule type" value="Genomic_DNA"/>
</dbReference>
<dbReference type="GO" id="GO:0022857">
    <property type="term" value="F:transmembrane transporter activity"/>
    <property type="evidence" value="ECO:0007669"/>
    <property type="project" value="InterPro"/>
</dbReference>
<keyword evidence="7" id="KW-1185">Reference proteome</keyword>
<proteinExistence type="predicted"/>
<dbReference type="AlphaFoldDB" id="A0A2U1V186"/>
<dbReference type="PANTHER" id="PTHR47804">
    <property type="entry name" value="60S RIBOSOMAL PROTEIN L19"/>
    <property type="match status" value="1"/>
</dbReference>
<dbReference type="GO" id="GO:0005886">
    <property type="term" value="C:plasma membrane"/>
    <property type="evidence" value="ECO:0007669"/>
    <property type="project" value="InterPro"/>
</dbReference>
<sequence>MKGPSASSGQRRLRWPRILGSCARGLGLIRGDPARLAVQTVLAVLVTYAAALWLHLPEPSWAVFSALFVIQGSIGGTLTAAMDRVQGAVLGALLALLCVSVIGTGAWRTILSLVTGVAIMSLIAGVRPQLNYGLVPVAVLTVAPGTELVEDGLLKIAAIGLGAAAGALASVLVLPRQAHRAAEQHLVQALAGCGALLSACMDKLLSQDERDLHPLHARIARELALAGSMSRQTRLRRKQEQYVLLSSLLNQVERLWYTLAMADRLSARPLPDAVREAMAAPVRQAAGEAERFLYEAGQALTCGKPPPAASRFDALAQEVGRLVERLRAEGQLSQAKREEAEQILGLSLAWQQLSRNVEDLLALASADQAAGAEIPACGR</sequence>
<dbReference type="Proteomes" id="UP000245048">
    <property type="component" value="Unassembled WGS sequence"/>
</dbReference>
<feature type="transmembrane region" description="Helical" evidence="5">
    <location>
        <begin position="36"/>
        <end position="55"/>
    </location>
</feature>
<comment type="caution">
    <text evidence="6">The sequence shown here is derived from an EMBL/GenBank/DDBJ whole genome shotgun (WGS) entry which is preliminary data.</text>
</comment>
<name>A0A2U1V186_9PROT</name>
<reference evidence="7" key="1">
    <citation type="submission" date="2017-10" db="EMBL/GenBank/DDBJ databases">
        <authorList>
            <person name="Toshchakov S.V."/>
            <person name="Goeva M.A."/>
        </authorList>
    </citation>
    <scope>NUCLEOTIDE SEQUENCE [LARGE SCALE GENOMIC DNA]</scope>
    <source>
        <strain evidence="7">JR1/69-1-13</strain>
    </source>
</reference>
<comment type="subcellular location">
    <subcellularLocation>
        <location evidence="1">Membrane</location>
        <topology evidence="1">Multi-pass membrane protein</topology>
    </subcellularLocation>
</comment>
<keyword evidence="3 5" id="KW-1133">Transmembrane helix</keyword>